<accession>X0W6N9</accession>
<dbReference type="Pfam" id="PF00206">
    <property type="entry name" value="Lyase_1"/>
    <property type="match status" value="1"/>
</dbReference>
<dbReference type="InterPro" id="IPR009049">
    <property type="entry name" value="Argininosuccinate_lyase"/>
</dbReference>
<dbReference type="AlphaFoldDB" id="X0W6N9"/>
<dbReference type="EMBL" id="BARS01037484">
    <property type="protein sequence ID" value="GAG26564.1"/>
    <property type="molecule type" value="Genomic_DNA"/>
</dbReference>
<dbReference type="InterPro" id="IPR022761">
    <property type="entry name" value="Fumarate_lyase_N"/>
</dbReference>
<protein>
    <recommendedName>
        <fullName evidence="1">Fumarate lyase N-terminal domain-containing protein</fullName>
    </recommendedName>
</protein>
<dbReference type="InterPro" id="IPR024083">
    <property type="entry name" value="Fumarase/histidase_N"/>
</dbReference>
<dbReference type="GO" id="GO:0004056">
    <property type="term" value="F:argininosuccinate lyase activity"/>
    <property type="evidence" value="ECO:0007669"/>
    <property type="project" value="InterPro"/>
</dbReference>
<evidence type="ECO:0000313" key="2">
    <source>
        <dbReference type="EMBL" id="GAG26564.1"/>
    </source>
</evidence>
<dbReference type="SUPFAM" id="SSF48557">
    <property type="entry name" value="L-aspartase-like"/>
    <property type="match status" value="1"/>
</dbReference>
<dbReference type="GO" id="GO:0005829">
    <property type="term" value="C:cytosol"/>
    <property type="evidence" value="ECO:0007669"/>
    <property type="project" value="TreeGrafter"/>
</dbReference>
<dbReference type="PANTHER" id="PTHR43814">
    <property type="entry name" value="ARGININOSUCCINATE LYASE"/>
    <property type="match status" value="1"/>
</dbReference>
<dbReference type="PRINTS" id="PR00149">
    <property type="entry name" value="FUMRATELYASE"/>
</dbReference>
<feature type="non-terminal residue" evidence="2">
    <location>
        <position position="181"/>
    </location>
</feature>
<dbReference type="PRINTS" id="PR00145">
    <property type="entry name" value="ARGSUCLYASE"/>
</dbReference>
<dbReference type="PANTHER" id="PTHR43814:SF1">
    <property type="entry name" value="ARGININOSUCCINATE LYASE"/>
    <property type="match status" value="1"/>
</dbReference>
<dbReference type="FunFam" id="1.10.275.10:FF:000002">
    <property type="entry name" value="Argininosuccinate lyase"/>
    <property type="match status" value="1"/>
</dbReference>
<evidence type="ECO:0000259" key="1">
    <source>
        <dbReference type="Pfam" id="PF00206"/>
    </source>
</evidence>
<feature type="domain" description="Fumarate lyase N-terminal" evidence="1">
    <location>
        <begin position="30"/>
        <end position="181"/>
    </location>
</feature>
<dbReference type="InterPro" id="IPR000362">
    <property type="entry name" value="Fumarate_lyase_fam"/>
</dbReference>
<dbReference type="GO" id="GO:0042450">
    <property type="term" value="P:L-arginine biosynthetic process via ornithine"/>
    <property type="evidence" value="ECO:0007669"/>
    <property type="project" value="InterPro"/>
</dbReference>
<dbReference type="InterPro" id="IPR008948">
    <property type="entry name" value="L-Aspartase-like"/>
</dbReference>
<dbReference type="Gene3D" id="1.10.275.10">
    <property type="entry name" value="Fumarase/aspartase (N-terminal domain)"/>
    <property type="match status" value="1"/>
</dbReference>
<reference evidence="2" key="1">
    <citation type="journal article" date="2014" name="Front. Microbiol.">
        <title>High frequency of phylogenetically diverse reductive dehalogenase-homologous genes in deep subseafloor sedimentary metagenomes.</title>
        <authorList>
            <person name="Kawai M."/>
            <person name="Futagami T."/>
            <person name="Toyoda A."/>
            <person name="Takaki Y."/>
            <person name="Nishi S."/>
            <person name="Hori S."/>
            <person name="Arai W."/>
            <person name="Tsubouchi T."/>
            <person name="Morono Y."/>
            <person name="Uchiyama I."/>
            <person name="Ito T."/>
            <person name="Fujiyama A."/>
            <person name="Inagaki F."/>
            <person name="Takami H."/>
        </authorList>
    </citation>
    <scope>NUCLEOTIDE SEQUENCE</scope>
    <source>
        <strain evidence="2">Expedition CK06-06</strain>
    </source>
</reference>
<name>X0W6N9_9ZZZZ</name>
<comment type="caution">
    <text evidence="2">The sequence shown here is derived from an EMBL/GenBank/DDBJ whole genome shotgun (WGS) entry which is preliminary data.</text>
</comment>
<proteinExistence type="predicted"/>
<sequence>MLLVKNTGKTRYNSGRRSLKAGNGLLEMKDTDKQVQEYVASIPFDQRLYRQDIEGSIAHARMLAKQGIIAESEAEAIIKGLQSIRKEIERGKFQFKTELEDIHMNIETGLFEKIGDVAGKLHTARSRNDQIALDLRLFVKEEILKTIDKIKALQTSLVELAEANKAVIMPGYTHLQQAQPV</sequence>
<gene>
    <name evidence="2" type="ORF">S01H1_57476</name>
</gene>
<organism evidence="2">
    <name type="scientific">marine sediment metagenome</name>
    <dbReference type="NCBI Taxonomy" id="412755"/>
    <lineage>
        <taxon>unclassified sequences</taxon>
        <taxon>metagenomes</taxon>
        <taxon>ecological metagenomes</taxon>
    </lineage>
</organism>
<dbReference type="Gene3D" id="1.20.200.10">
    <property type="entry name" value="Fumarase/aspartase (Central domain)"/>
    <property type="match status" value="1"/>
</dbReference>